<dbReference type="Gene3D" id="3.20.20.30">
    <property type="entry name" value="Luciferase-like domain"/>
    <property type="match status" value="1"/>
</dbReference>
<dbReference type="Pfam" id="PF00296">
    <property type="entry name" value="Bac_luciferase"/>
    <property type="match status" value="1"/>
</dbReference>
<dbReference type="InterPro" id="IPR036661">
    <property type="entry name" value="Luciferase-like_sf"/>
</dbReference>
<dbReference type="PANTHER" id="PTHR43244:SF1">
    <property type="entry name" value="5,10-METHYLENETETRAHYDROMETHANOPTERIN REDUCTASE"/>
    <property type="match status" value="1"/>
</dbReference>
<gene>
    <name evidence="3" type="ORF">UFOPK3444_00452</name>
</gene>
<dbReference type="EMBL" id="CAFBLU010000005">
    <property type="protein sequence ID" value="CAB4865959.1"/>
    <property type="molecule type" value="Genomic_DNA"/>
</dbReference>
<dbReference type="PANTHER" id="PTHR43244">
    <property type="match status" value="1"/>
</dbReference>
<name>A0A6J7DC57_9ZZZZ</name>
<dbReference type="CDD" id="cd01097">
    <property type="entry name" value="Tetrahydromethanopterin_reductase"/>
    <property type="match status" value="1"/>
</dbReference>
<organism evidence="3">
    <name type="scientific">freshwater metagenome</name>
    <dbReference type="NCBI Taxonomy" id="449393"/>
    <lineage>
        <taxon>unclassified sequences</taxon>
        <taxon>metagenomes</taxon>
        <taxon>ecological metagenomes</taxon>
    </lineage>
</organism>
<sequence>MSADNRPDTRWGLTLPLPMTGIKQLKPLVMAAEEAGYDDIWTGETNGPDGFTPLALAAAWTERVRLGTGVVGVFTRGPVLLAQQAAALQDASDGRFVLGIGASSNVIVEKWNGFTFEKPLTKVRETVEAVRPVLAGERGPGGFKLEIPPETAPPIYIAALRDKMLQLGGKIADGTFVNFLPISALPHVTEQIQIGEREAGKPEGSSDVVCRFFCIPGDEDQAMGIAKFVLAGYATVKVYEEFFRSCGWGDALDPMLEAWNAGDRVKALEVAPVDLIREICIMGSPEQMRDRLAEFADGGITTLCLTPLAAPDQVPTLIRDMLPR</sequence>
<accession>A0A6J7DC57</accession>
<evidence type="ECO:0000256" key="1">
    <source>
        <dbReference type="ARBA" id="ARBA00023002"/>
    </source>
</evidence>
<dbReference type="InterPro" id="IPR011251">
    <property type="entry name" value="Luciferase-like_dom"/>
</dbReference>
<dbReference type="AlphaFoldDB" id="A0A6J7DC57"/>
<evidence type="ECO:0000259" key="2">
    <source>
        <dbReference type="Pfam" id="PF00296"/>
    </source>
</evidence>
<dbReference type="SUPFAM" id="SSF51679">
    <property type="entry name" value="Bacterial luciferase-like"/>
    <property type="match status" value="1"/>
</dbReference>
<proteinExistence type="predicted"/>
<feature type="domain" description="Luciferase-like" evidence="2">
    <location>
        <begin position="21"/>
        <end position="301"/>
    </location>
</feature>
<reference evidence="3" key="1">
    <citation type="submission" date="2020-05" db="EMBL/GenBank/DDBJ databases">
        <authorList>
            <person name="Chiriac C."/>
            <person name="Salcher M."/>
            <person name="Ghai R."/>
            <person name="Kavagutti S V."/>
        </authorList>
    </citation>
    <scope>NUCLEOTIDE SEQUENCE</scope>
</reference>
<keyword evidence="1" id="KW-0560">Oxidoreductase</keyword>
<dbReference type="InterPro" id="IPR050564">
    <property type="entry name" value="F420-G6PD/mer"/>
</dbReference>
<dbReference type="GO" id="GO:0016705">
    <property type="term" value="F:oxidoreductase activity, acting on paired donors, with incorporation or reduction of molecular oxygen"/>
    <property type="evidence" value="ECO:0007669"/>
    <property type="project" value="InterPro"/>
</dbReference>
<evidence type="ECO:0000313" key="3">
    <source>
        <dbReference type="EMBL" id="CAB4865959.1"/>
    </source>
</evidence>
<protein>
    <submittedName>
        <fullName evidence="3">Unannotated protein</fullName>
    </submittedName>
</protein>